<feature type="compositionally biased region" description="Low complexity" evidence="1">
    <location>
        <begin position="112"/>
        <end position="131"/>
    </location>
</feature>
<evidence type="ECO:0000313" key="4">
    <source>
        <dbReference type="EMBL" id="QQZ11120.1"/>
    </source>
</evidence>
<evidence type="ECO:0000259" key="3">
    <source>
        <dbReference type="Pfam" id="PF00188"/>
    </source>
</evidence>
<proteinExistence type="predicted"/>
<name>A0ABX7E733_9BACI</name>
<dbReference type="PANTHER" id="PTHR31157:SF1">
    <property type="entry name" value="SCP DOMAIN-CONTAINING PROTEIN"/>
    <property type="match status" value="1"/>
</dbReference>
<feature type="domain" description="SCP" evidence="3">
    <location>
        <begin position="143"/>
        <end position="256"/>
    </location>
</feature>
<keyword evidence="4" id="KW-0378">Hydrolase</keyword>
<protein>
    <submittedName>
        <fullName evidence="4">Serine protease</fullName>
    </submittedName>
</protein>
<feature type="region of interest" description="Disordered" evidence="1">
    <location>
        <begin position="70"/>
        <end position="132"/>
    </location>
</feature>
<feature type="chain" id="PRO_5045147747" evidence="2">
    <location>
        <begin position="26"/>
        <end position="259"/>
    </location>
</feature>
<dbReference type="PANTHER" id="PTHR31157">
    <property type="entry name" value="SCP DOMAIN-CONTAINING PROTEIN"/>
    <property type="match status" value="1"/>
</dbReference>
<dbReference type="RefSeq" id="WP_202780392.1">
    <property type="nucleotide sequence ID" value="NZ_CP065425.1"/>
</dbReference>
<dbReference type="EMBL" id="CP065425">
    <property type="protein sequence ID" value="QQZ11120.1"/>
    <property type="molecule type" value="Genomic_DNA"/>
</dbReference>
<dbReference type="InterPro" id="IPR014044">
    <property type="entry name" value="CAP_dom"/>
</dbReference>
<keyword evidence="5" id="KW-1185">Reference proteome</keyword>
<evidence type="ECO:0000256" key="1">
    <source>
        <dbReference type="SAM" id="MobiDB-lite"/>
    </source>
</evidence>
<dbReference type="InterPro" id="IPR035940">
    <property type="entry name" value="CAP_sf"/>
</dbReference>
<accession>A0ABX7E733</accession>
<dbReference type="GO" id="GO:0008233">
    <property type="term" value="F:peptidase activity"/>
    <property type="evidence" value="ECO:0007669"/>
    <property type="project" value="UniProtKB-KW"/>
</dbReference>
<keyword evidence="4" id="KW-0645">Protease</keyword>
<feature type="signal peptide" evidence="2">
    <location>
        <begin position="1"/>
        <end position="25"/>
    </location>
</feature>
<evidence type="ECO:0000313" key="5">
    <source>
        <dbReference type="Proteomes" id="UP000595691"/>
    </source>
</evidence>
<dbReference type="Gene3D" id="3.40.33.10">
    <property type="entry name" value="CAP"/>
    <property type="match status" value="1"/>
</dbReference>
<sequence length="259" mass="28797">MKKTLITTATALTLLAAPLMNKADAATLQNDSNKSIKIQQYQYKVNNMEDAQKVINQLLAKYNVNGNTTSKNVEKKAAQSNHSTTKKTTEKTKPVKQKKPTVTQNKPSTGQTSKTTPEKSTTPTTSATTKTNYSLNAFEKQVVDLTNKERAKNGLPALKIDNELSKVARTKSNDMAKNKYFDHTSPTYGSPFDMMKKFGISYRSAGENIAMGQRSPEEVVNAWMNSEGHRANILNKNYTHIGVGYVENGNYWTQEFIGK</sequence>
<dbReference type="InterPro" id="IPR014258">
    <property type="entry name" value="CAP_domain_YkwD-like"/>
</dbReference>
<organism evidence="4 5">
    <name type="scientific">Heyndrickxia vini</name>
    <dbReference type="NCBI Taxonomy" id="1476025"/>
    <lineage>
        <taxon>Bacteria</taxon>
        <taxon>Bacillati</taxon>
        <taxon>Bacillota</taxon>
        <taxon>Bacilli</taxon>
        <taxon>Bacillales</taxon>
        <taxon>Bacillaceae</taxon>
        <taxon>Heyndrickxia</taxon>
    </lineage>
</organism>
<gene>
    <name evidence="4" type="ORF">I5776_09630</name>
</gene>
<dbReference type="NCBIfam" id="TIGR02909">
    <property type="entry name" value="spore_YkwD"/>
    <property type="match status" value="1"/>
</dbReference>
<keyword evidence="2" id="KW-0732">Signal</keyword>
<evidence type="ECO:0000256" key="2">
    <source>
        <dbReference type="SAM" id="SignalP"/>
    </source>
</evidence>
<reference evidence="4 5" key="1">
    <citation type="submission" date="2020-11" db="EMBL/GenBank/DDBJ databases">
        <title>Taxonomic evaluation of the Bacillus sporothermodurans group of bacteria based on whole genome sequences.</title>
        <authorList>
            <person name="Fiedler G."/>
            <person name="Herbstmann A.-D."/>
            <person name="Doll E."/>
            <person name="Wenning M."/>
            <person name="Brinks E."/>
            <person name="Kabisch J."/>
            <person name="Breitenwieser F."/>
            <person name="Lappann M."/>
            <person name="Boehnlein C."/>
            <person name="Franz C."/>
        </authorList>
    </citation>
    <scope>NUCLEOTIDE SEQUENCE [LARGE SCALE GENOMIC DNA]</scope>
    <source>
        <strain evidence="4 5">JCM 19841</strain>
    </source>
</reference>
<dbReference type="Proteomes" id="UP000595691">
    <property type="component" value="Chromosome"/>
</dbReference>
<dbReference type="Pfam" id="PF00188">
    <property type="entry name" value="CAP"/>
    <property type="match status" value="1"/>
</dbReference>
<dbReference type="CDD" id="cd05379">
    <property type="entry name" value="CAP_bacterial"/>
    <property type="match status" value="1"/>
</dbReference>
<dbReference type="GO" id="GO:0006508">
    <property type="term" value="P:proteolysis"/>
    <property type="evidence" value="ECO:0007669"/>
    <property type="project" value="UniProtKB-KW"/>
</dbReference>
<dbReference type="SUPFAM" id="SSF55797">
    <property type="entry name" value="PR-1-like"/>
    <property type="match status" value="1"/>
</dbReference>